<dbReference type="InterPro" id="IPR016024">
    <property type="entry name" value="ARM-type_fold"/>
</dbReference>
<dbReference type="GO" id="GO:0016020">
    <property type="term" value="C:membrane"/>
    <property type="evidence" value="ECO:0007669"/>
    <property type="project" value="UniProtKB-SubCell"/>
</dbReference>
<dbReference type="InterPro" id="IPR039868">
    <property type="entry name" value="ARMD3-like"/>
</dbReference>
<comment type="subcellular location">
    <subcellularLocation>
        <location evidence="1">Membrane</location>
    </subcellularLocation>
</comment>
<keyword evidence="4" id="KW-0472">Membrane</keyword>
<dbReference type="SMART" id="SM01158">
    <property type="entry name" value="DUF1741"/>
    <property type="match status" value="1"/>
</dbReference>
<name>A0A284RBR1_ARMOS</name>
<feature type="domain" description="RFX-type winged-helix" evidence="6">
    <location>
        <begin position="350"/>
        <end position="426"/>
    </location>
</feature>
<keyword evidence="2" id="KW-0812">Transmembrane</keyword>
<dbReference type="PANTHER" id="PTHR13608:SF3">
    <property type="entry name" value="ARMADILLO-LIKE HELICAL DOMAIN-CONTAINING PROTEIN 3"/>
    <property type="match status" value="1"/>
</dbReference>
<evidence type="ECO:0000256" key="5">
    <source>
        <dbReference type="SAM" id="MobiDB-lite"/>
    </source>
</evidence>
<keyword evidence="3" id="KW-1133">Transmembrane helix</keyword>
<dbReference type="AlphaFoldDB" id="A0A284RBR1"/>
<dbReference type="InterPro" id="IPR013636">
    <property type="entry name" value="ARMH3_C"/>
</dbReference>
<dbReference type="Pfam" id="PF08427">
    <property type="entry name" value="ARMH3_C"/>
    <property type="match status" value="1"/>
</dbReference>
<dbReference type="InterPro" id="IPR011989">
    <property type="entry name" value="ARM-like"/>
</dbReference>
<dbReference type="GO" id="GO:0005829">
    <property type="term" value="C:cytosol"/>
    <property type="evidence" value="ECO:0007669"/>
    <property type="project" value="TreeGrafter"/>
</dbReference>
<evidence type="ECO:0000256" key="2">
    <source>
        <dbReference type="ARBA" id="ARBA00022692"/>
    </source>
</evidence>
<dbReference type="PANTHER" id="PTHR13608">
    <property type="entry name" value="ARMADILLO-LIKE HELICAL DOMAIN-CONTAINING PROTEIN 3"/>
    <property type="match status" value="1"/>
</dbReference>
<feature type="compositionally biased region" description="Polar residues" evidence="5">
    <location>
        <begin position="507"/>
        <end position="521"/>
    </location>
</feature>
<gene>
    <name evidence="7" type="ORF">ARMOST_09528</name>
</gene>
<evidence type="ECO:0000259" key="6">
    <source>
        <dbReference type="PROSITE" id="PS51526"/>
    </source>
</evidence>
<accession>A0A284RBR1</accession>
<proteinExistence type="predicted"/>
<evidence type="ECO:0000313" key="7">
    <source>
        <dbReference type="EMBL" id="SJL06192.1"/>
    </source>
</evidence>
<organism evidence="7 8">
    <name type="scientific">Armillaria ostoyae</name>
    <name type="common">Armillaria root rot fungus</name>
    <dbReference type="NCBI Taxonomy" id="47428"/>
    <lineage>
        <taxon>Eukaryota</taxon>
        <taxon>Fungi</taxon>
        <taxon>Dikarya</taxon>
        <taxon>Basidiomycota</taxon>
        <taxon>Agaricomycotina</taxon>
        <taxon>Agaricomycetes</taxon>
        <taxon>Agaricomycetidae</taxon>
        <taxon>Agaricales</taxon>
        <taxon>Marasmiineae</taxon>
        <taxon>Physalacriaceae</taxon>
        <taxon>Armillaria</taxon>
    </lineage>
</organism>
<dbReference type="Gene3D" id="1.25.10.10">
    <property type="entry name" value="Leucine-rich Repeat Variant"/>
    <property type="match status" value="1"/>
</dbReference>
<dbReference type="SUPFAM" id="SSF48371">
    <property type="entry name" value="ARM repeat"/>
    <property type="match status" value="1"/>
</dbReference>
<evidence type="ECO:0000313" key="8">
    <source>
        <dbReference type="Proteomes" id="UP000219338"/>
    </source>
</evidence>
<feature type="region of interest" description="Disordered" evidence="5">
    <location>
        <begin position="1218"/>
        <end position="1240"/>
    </location>
</feature>
<protein>
    <recommendedName>
        <fullName evidence="6">RFX-type winged-helix domain-containing protein</fullName>
    </recommendedName>
</protein>
<dbReference type="OrthoDB" id="338531at2759"/>
<evidence type="ECO:0000256" key="1">
    <source>
        <dbReference type="ARBA" id="ARBA00004370"/>
    </source>
</evidence>
<dbReference type="Proteomes" id="UP000219338">
    <property type="component" value="Unassembled WGS sequence"/>
</dbReference>
<dbReference type="EMBL" id="FUEG01000006">
    <property type="protein sequence ID" value="SJL06192.1"/>
    <property type="molecule type" value="Genomic_DNA"/>
</dbReference>
<dbReference type="GO" id="GO:0006355">
    <property type="term" value="P:regulation of DNA-templated transcription"/>
    <property type="evidence" value="ECO:0007669"/>
    <property type="project" value="InterPro"/>
</dbReference>
<dbReference type="GO" id="GO:0003677">
    <property type="term" value="F:DNA binding"/>
    <property type="evidence" value="ECO:0007669"/>
    <property type="project" value="InterPro"/>
</dbReference>
<evidence type="ECO:0000256" key="4">
    <source>
        <dbReference type="ARBA" id="ARBA00023136"/>
    </source>
</evidence>
<dbReference type="PROSITE" id="PS51526">
    <property type="entry name" value="RFX_DBD"/>
    <property type="match status" value="1"/>
</dbReference>
<dbReference type="InterPro" id="IPR003150">
    <property type="entry name" value="DNA-bd_RFX"/>
</dbReference>
<dbReference type="STRING" id="47428.A0A284RBR1"/>
<sequence length="1240" mass="138920">MSASYASTSRSTPVASTYYRPPYATVQSPMQRAPIVTDDYERWYTEQVPNNRMALSLQSGIEGEVGWALDRLCRLCHNEQFQLKVIPGIIDGLFIWPEWYVLEGHRLFNSNNTIFAIPHDMEAKRRHAIESLFVLRNCALHEQDCQELVHHSHSLPLIYSALNNLDPQDDDNTEFLLHATDFLHSIAAHYTAPASVVSITKAVLSPLGTIASTSSNRPSIIATLTALSQLIENPHTATLLSPDSPALVASLRFLPLFMDKPLVETCLNYLYAHLSHYAMAKAFLLHPDMPSILRILINLLIQEQVEETVTMDLTGAVRTVPSQASVTTQDHDLSQEELEQLLPLPEPERCYEWMKTMFIGKPDGELTQVDFWNLYKDVFAPHQDKYPLLVASDVIKNVNLVFPEAQAMVLQDPVQRFIVRGVDRRKDTLIAEKLKCQWDRGQCATPPFSSLNDLYEHLLDHLKTAEGPEYPCLWSSCPNPPVPKASLRSHVLTHLSRKYTPERHPSQSDTITLSAGATSPTYPAGNPTTRTPPPPRSTTINYRRPLVDPPSSSLTALLCIRILFRTSFASADEAPRIDEDHFGFPGIVEEVVEDIEDVVIANRASKDREKEGERRGRRAFINVRQLMEGVRIRDENLMGWITEMATGIPAAAISPNEDSRRFTSSLLVLDINRDYLEAELRAIPKDVCFGPLKRSLNDIFSSYLHHVQNDASSDDLKTSHALETLCIFTKCLLAKGFSGWEVMEVFAGGVGNSDAFFMDLVAIIDDSLANASRSAAIRHQILQLGLTFMCGISQLSPGAYFLRRNLFPSIVAFIKESDTEQYTFEAVLFLAVLADFHKSDAARLNPYLSQIKETKDIDLMKKVCWAANFALVASINRYQEISDDDVSPALASTFGTLIASLRPDRALSTTPVDPPRELFKNQPIEATVILLPLYEFLRGNVLFSSVFLSSNEPDRTIPSPSSTLLTLSSYLLTHATSTSQPRSVAYANLCINCLLALVETDAVLVALSKPNNKPIRLCRQRLPVLPIPRSGRPPLCALLDCCVLWLRHNLHMRLEVHLYTYDTFRTCARLGLILDRNIQAMQVLQRYIPNIILKERQNTNGKSFVTAGGVELLIRETIFLLSLCLSKCETFLPTPQALHDFVYELVRAASDLQSQAALLKRLAGPESKVRRHSLVQQPTELLMKIVTITQFYEQKVTQSQARTAKDALRAVSREIEANGLHGLTDSREPEPPSVHDSSDL</sequence>
<keyword evidence="8" id="KW-1185">Reference proteome</keyword>
<evidence type="ECO:0000256" key="3">
    <source>
        <dbReference type="ARBA" id="ARBA00022989"/>
    </source>
</evidence>
<feature type="region of interest" description="Disordered" evidence="5">
    <location>
        <begin position="497"/>
        <end position="550"/>
    </location>
</feature>
<reference evidence="8" key="1">
    <citation type="journal article" date="2017" name="Nat. Ecol. Evol.">
        <title>Genome expansion and lineage-specific genetic innovations in the forest pathogenic fungi Armillaria.</title>
        <authorList>
            <person name="Sipos G."/>
            <person name="Prasanna A.N."/>
            <person name="Walter M.C."/>
            <person name="O'Connor E."/>
            <person name="Balint B."/>
            <person name="Krizsan K."/>
            <person name="Kiss B."/>
            <person name="Hess J."/>
            <person name="Varga T."/>
            <person name="Slot J."/>
            <person name="Riley R."/>
            <person name="Boka B."/>
            <person name="Rigling D."/>
            <person name="Barry K."/>
            <person name="Lee J."/>
            <person name="Mihaltcheva S."/>
            <person name="LaButti K."/>
            <person name="Lipzen A."/>
            <person name="Waldron R."/>
            <person name="Moloney N.M."/>
            <person name="Sperisen C."/>
            <person name="Kredics L."/>
            <person name="Vagvoelgyi C."/>
            <person name="Patrignani A."/>
            <person name="Fitzpatrick D."/>
            <person name="Nagy I."/>
            <person name="Doyle S."/>
            <person name="Anderson J.B."/>
            <person name="Grigoriev I.V."/>
            <person name="Gueldener U."/>
            <person name="Muensterkoetter M."/>
            <person name="Nagy L.G."/>
        </authorList>
    </citation>
    <scope>NUCLEOTIDE SEQUENCE [LARGE SCALE GENOMIC DNA]</scope>
    <source>
        <strain evidence="8">C18/9</strain>
    </source>
</reference>